<dbReference type="GO" id="GO:0006508">
    <property type="term" value="P:proteolysis"/>
    <property type="evidence" value="ECO:0007669"/>
    <property type="project" value="InterPro"/>
</dbReference>
<dbReference type="Gene3D" id="3.40.50.200">
    <property type="entry name" value="Peptidase S8/S53 domain"/>
    <property type="match status" value="1"/>
</dbReference>
<feature type="transmembrane region" description="Helical" evidence="2">
    <location>
        <begin position="15"/>
        <end position="34"/>
    </location>
</feature>
<keyword evidence="2" id="KW-0812">Transmembrane</keyword>
<dbReference type="Gene3D" id="2.60.120.380">
    <property type="match status" value="1"/>
</dbReference>
<organism evidence="4 5">
    <name type="scientific">Marine Group III euryarchaeote CG-Bathy1</name>
    <dbReference type="NCBI Taxonomy" id="1889001"/>
    <lineage>
        <taxon>Archaea</taxon>
        <taxon>Methanobacteriati</taxon>
        <taxon>Thermoplasmatota</taxon>
        <taxon>Thermoplasmata</taxon>
        <taxon>Candidatus Thermoprofundales</taxon>
    </lineage>
</organism>
<dbReference type="InterPro" id="IPR002044">
    <property type="entry name" value="CBM20"/>
</dbReference>
<dbReference type="PROSITE" id="PS51166">
    <property type="entry name" value="CBM20"/>
    <property type="match status" value="1"/>
</dbReference>
<dbReference type="SUPFAM" id="SSF52743">
    <property type="entry name" value="Subtilisin-like"/>
    <property type="match status" value="1"/>
</dbReference>
<reference evidence="4 5" key="1">
    <citation type="submission" date="2016-08" db="EMBL/GenBank/DDBJ databases">
        <title>New Insights into Marine Group III Euryarchaeota, from dark to light.</title>
        <authorList>
            <person name="Haro-Moreno J.M."/>
            <person name="Rodriguez-Valera F."/>
            <person name="Lopez-Garcia P."/>
            <person name="Moreira D."/>
            <person name="Martin-Cuadrado A.B."/>
        </authorList>
    </citation>
    <scope>NUCLEOTIDE SEQUENCE [LARGE SCALE GENOMIC DNA]</scope>
    <source>
        <strain evidence="4">CG-Bathy1</strain>
    </source>
</reference>
<dbReference type="GO" id="GO:0004252">
    <property type="term" value="F:serine-type endopeptidase activity"/>
    <property type="evidence" value="ECO:0007669"/>
    <property type="project" value="InterPro"/>
</dbReference>
<proteinExistence type="predicted"/>
<dbReference type="InterPro" id="IPR013783">
    <property type="entry name" value="Ig-like_fold"/>
</dbReference>
<evidence type="ECO:0000259" key="3">
    <source>
        <dbReference type="PROSITE" id="PS51166"/>
    </source>
</evidence>
<dbReference type="GO" id="GO:2001070">
    <property type="term" value="F:starch binding"/>
    <property type="evidence" value="ECO:0007669"/>
    <property type="project" value="InterPro"/>
</dbReference>
<dbReference type="InterPro" id="IPR000209">
    <property type="entry name" value="Peptidase_S8/S53_dom"/>
</dbReference>
<evidence type="ECO:0000256" key="2">
    <source>
        <dbReference type="SAM" id="Phobius"/>
    </source>
</evidence>
<feature type="compositionally biased region" description="Polar residues" evidence="1">
    <location>
        <begin position="1231"/>
        <end position="1247"/>
    </location>
</feature>
<feature type="domain" description="CBM20" evidence="3">
    <location>
        <begin position="1135"/>
        <end position="1254"/>
    </location>
</feature>
<dbReference type="SUPFAM" id="SSF49452">
    <property type="entry name" value="Starch-binding domain-like"/>
    <property type="match status" value="1"/>
</dbReference>
<evidence type="ECO:0000313" key="4">
    <source>
        <dbReference type="EMBL" id="OIR16633.1"/>
    </source>
</evidence>
<dbReference type="Gene3D" id="2.60.40.10">
    <property type="entry name" value="Immunoglobulins"/>
    <property type="match status" value="5"/>
</dbReference>
<keyword evidence="2" id="KW-1133">Transmembrane helix</keyword>
<comment type="caution">
    <text evidence="4">The sequence shown here is derived from an EMBL/GenBank/DDBJ whole genome shotgun (WGS) entry which is preliminary data.</text>
</comment>
<feature type="transmembrane region" description="Helical" evidence="2">
    <location>
        <begin position="2016"/>
        <end position="2035"/>
    </location>
</feature>
<dbReference type="SUPFAM" id="SSF49785">
    <property type="entry name" value="Galactose-binding domain-like"/>
    <property type="match status" value="2"/>
</dbReference>
<dbReference type="InterPro" id="IPR036116">
    <property type="entry name" value="FN3_sf"/>
</dbReference>
<dbReference type="Pfam" id="PF00082">
    <property type="entry name" value="Peptidase_S8"/>
    <property type="match status" value="1"/>
</dbReference>
<dbReference type="SUPFAM" id="SSF49265">
    <property type="entry name" value="Fibronectin type III"/>
    <property type="match status" value="2"/>
</dbReference>
<accession>A0A1J5T6Z2</accession>
<dbReference type="InterPro" id="IPR022038">
    <property type="entry name" value="Ig-like_bact"/>
</dbReference>
<evidence type="ECO:0000256" key="1">
    <source>
        <dbReference type="SAM" id="MobiDB-lite"/>
    </source>
</evidence>
<dbReference type="InterPro" id="IPR008979">
    <property type="entry name" value="Galactose-bd-like_sf"/>
</dbReference>
<sequence length="2039" mass="223295">MSTHISARRGVKETVSGIGFLAILITSILVTGSLTNFSSAETNSGYYDKTEPVKTISAGGIYLRAGEEVPESAEKWQLSNDQISDGSYYIIQFNSPPTFQDRLSLEYYGVDFIQYLSSSSWLTFVHPWTLDILETNSDIVFYTLYQPVYKVQDALFEKSTESVDVIITSARNGLYDRSDLLFELDVMGARLISVEGPGSPFVKASIPLSELHKIATIEDVITIDEFGTPLPLMDLMRSADYMGVDPVQMLSRNETTNEIISGQFTGQGILGQVREGGMEFIHPDLTNNFYDDFNESMWSSSILDGVQSFNETHVEVCKPETVSGNGLYKALLYDEGTFNSTDNSTDINGWYDGTFTGSLQIFDSSDNEISTSNFTNSSYLEVPFEIDGNGPFELKFCIDSNFDEGSYDILDVSNTFYNIDHGWVRHGTSVAGIMFGTGNNNLQATGMLPEAEGSFGYLLNSSYESLGNLWRGEFNDGTNSSYNGLFQQNSWRNALGGNYNSAAADSDLAISTYPHVLQSFSAGNYAYMGSTDSMSDMASAKNIISVGGLWHEDTATLGDDYYTNGNGASRGPTVDNRVKPDLVGPYSSIYTIDMIGSNGYSNTNYTSGFGGTSGAGPVVVATSGVLYQMYMENFFDNNPEENIPLSSTIKALMFADAYQYPMNDNNLMYRNIQGWGTPDIERSYNLGSEGHFFVDGGIDLEAGDSWSEEVYVDGGTSLKVSMVWIDPAASTYPEVCNDNDECFSRSLVNNLDLKLTSPSGMVYYGNNGLHDSIWSVSDMATNDWSFSDNGFENHTEAYLDDLNNVENVFIQVPESGIWTVEVSARDGDLGTPEGPQDFSLVASGIVRDYDSDMISIDSLGGTDFVRGDSDIEGTAVSALEFAVFRESFDDWDLESSGWTISNTPAEPSSEFIDGVQFFEDSGCVENNLELHSSTYNAILYDSAGDGWSSDNVTGNVTITSGVEPNTEQLAFASFTNGAIIEVSFEITDDETFVTATFCIDSNFDEGSYDILYIPPEPVNEFWISSYYDDSEGGRSAYSTGLSTGKDPSLSSQYMDNSTSTLSHPLDIEGYQNPYIVFDYMVDANEGEDFLEFEAFVGGNGLASEIFSGSSDGWESAMIDITPGEGDLESFSFTFSSSAPYLGIYFEVHYDVFGPGSPGDEFHVYGNIPELGADGDGSWNSDNSVVMESVGDNLYGVTIDVSASAGQDVEYLFLKKNGGSTEYEVENDDNSNPESYRNGTLPSEGSVETNASWGNLSISNWTDIAPQDNGIGAFVDEIEIFAEMSSSVSVMISAGTDFDENDMWEDANVLGTSWSYAWSTSDYVDGDHSIKAQVCYGDVCFETEASSIRVDNTRPHNPDSFTSNIDVNIWSSVSDIYVEWSGAYDLNGEVAGYSAIWNKETNSIPPTEMSTTDSNLSFTVDETGEYYVHIRTVDSTGYWNNSVYTIGPFKIDLTVPEVSIDSPSDYQYFNTDTVTVSWDGSDDHSGVDYYELYVYDADGNFESYEGTFTWNTQKTLTLSEGIHSLQVIVYDVVGHSTMDSIMVIIDLTDPTVAITSPTEGSYHNSMPVSFTWDGSDSGTSLSDVASYEIKFDDGGWTAPDNTNSHSESFSDGSHTVSVKVTDLAGNQYETSLSFITDLTNPSVAISSPEDGFIVSSTTLQVSWSGSDETSGIDYYSMSVNSGPWQNLGSDTSFDFTELSNGAYTVDIMVIDVAGNSASDSVSFTIDLSSPFVSFTYPANGAEFSDSSVTVTWDGSDSQTWISNYEIRIDQGVWELENLNIERAFANLTEGVHTVEIRAYDVAGNTMVSSVSFVIDTVSPGAELEVMDELYGTAPLSIEWTTYDNTTGVSHTLIKFDDGEWTDMGILTESSIPDLQDGMHEIKIRVVDNVDNSYETSVSFNLDTTAPILTAEIDIQYRLVDEGLPVEFSWAASDENSGIDYLEVRIFGTYVVEGVTQTVDTTFTPDSSLQDFIFNSDYELYTYGEFTVTFSAYDVAGNVQTTSINFEVKEGGIQNIEYYLAGFLGVTVFISALGIFFSRKD</sequence>
<dbReference type="Pfam" id="PF17957">
    <property type="entry name" value="Big_7"/>
    <property type="match status" value="1"/>
</dbReference>
<dbReference type="InterPro" id="IPR035986">
    <property type="entry name" value="PKD_dom_sf"/>
</dbReference>
<dbReference type="Pfam" id="PF12245">
    <property type="entry name" value="Big_3_2"/>
    <property type="match status" value="1"/>
</dbReference>
<evidence type="ECO:0000313" key="5">
    <source>
        <dbReference type="Proteomes" id="UP000183815"/>
    </source>
</evidence>
<dbReference type="SUPFAM" id="SSF49299">
    <property type="entry name" value="PKD domain"/>
    <property type="match status" value="1"/>
</dbReference>
<name>A0A1J5T6Z2_9ARCH</name>
<gene>
    <name evidence="4" type="ORF">BEU04_01470</name>
</gene>
<dbReference type="InterPro" id="IPR013784">
    <property type="entry name" value="Carb-bd-like_fold"/>
</dbReference>
<protein>
    <recommendedName>
        <fullName evidence="3">CBM20 domain-containing protein</fullName>
    </recommendedName>
</protein>
<keyword evidence="2" id="KW-0472">Membrane</keyword>
<dbReference type="EMBL" id="MIYU01000012">
    <property type="protein sequence ID" value="OIR16633.1"/>
    <property type="molecule type" value="Genomic_DNA"/>
</dbReference>
<dbReference type="InterPro" id="IPR036852">
    <property type="entry name" value="Peptidase_S8/S53_dom_sf"/>
</dbReference>
<dbReference type="Proteomes" id="UP000183815">
    <property type="component" value="Unassembled WGS sequence"/>
</dbReference>
<feature type="region of interest" description="Disordered" evidence="1">
    <location>
        <begin position="1220"/>
        <end position="1247"/>
    </location>
</feature>